<reference evidence="3" key="1">
    <citation type="journal article" date="2010" name="Science">
        <title>Signatures of adaptation to obligate biotrophy in the Hyaloperonospora arabidopsidis genome.</title>
        <authorList>
            <person name="Baxter L."/>
            <person name="Tripathy S."/>
            <person name="Ishaque N."/>
            <person name="Boot N."/>
            <person name="Cabral A."/>
            <person name="Kemen E."/>
            <person name="Thines M."/>
            <person name="Ah-Fong A."/>
            <person name="Anderson R."/>
            <person name="Badejoko W."/>
            <person name="Bittner-Eddy P."/>
            <person name="Boore J.L."/>
            <person name="Chibucos M.C."/>
            <person name="Coates M."/>
            <person name="Dehal P."/>
            <person name="Delehaunty K."/>
            <person name="Dong S."/>
            <person name="Downton P."/>
            <person name="Dumas B."/>
            <person name="Fabro G."/>
            <person name="Fronick C."/>
            <person name="Fuerstenberg S.I."/>
            <person name="Fulton L."/>
            <person name="Gaulin E."/>
            <person name="Govers F."/>
            <person name="Hughes L."/>
            <person name="Humphray S."/>
            <person name="Jiang R.H."/>
            <person name="Judelson H."/>
            <person name="Kamoun S."/>
            <person name="Kyung K."/>
            <person name="Meijer H."/>
            <person name="Minx P."/>
            <person name="Morris P."/>
            <person name="Nelson J."/>
            <person name="Phuntumart V."/>
            <person name="Qutob D."/>
            <person name="Rehmany A."/>
            <person name="Rougon-Cardoso A."/>
            <person name="Ryden P."/>
            <person name="Torto-Alalibo T."/>
            <person name="Studholme D."/>
            <person name="Wang Y."/>
            <person name="Win J."/>
            <person name="Wood J."/>
            <person name="Clifton S.W."/>
            <person name="Rogers J."/>
            <person name="Van den Ackerveken G."/>
            <person name="Jones J.D."/>
            <person name="McDowell J.M."/>
            <person name="Beynon J."/>
            <person name="Tyler B.M."/>
        </authorList>
    </citation>
    <scope>NUCLEOTIDE SEQUENCE [LARGE SCALE GENOMIC DNA]</scope>
    <source>
        <strain evidence="3">Emoy2</strain>
    </source>
</reference>
<reference evidence="2" key="2">
    <citation type="submission" date="2015-06" db="UniProtKB">
        <authorList>
            <consortium name="EnsemblProtists"/>
        </authorList>
    </citation>
    <scope>IDENTIFICATION</scope>
    <source>
        <strain evidence="2">Emoy2</strain>
    </source>
</reference>
<evidence type="ECO:0000256" key="1">
    <source>
        <dbReference type="SAM" id="MobiDB-lite"/>
    </source>
</evidence>
<dbReference type="EMBL" id="JH597989">
    <property type="status" value="NOT_ANNOTATED_CDS"/>
    <property type="molecule type" value="Genomic_DNA"/>
</dbReference>
<proteinExistence type="predicted"/>
<organism evidence="2 3">
    <name type="scientific">Hyaloperonospora arabidopsidis (strain Emoy2)</name>
    <name type="common">Downy mildew agent</name>
    <name type="synonym">Peronospora arabidopsidis</name>
    <dbReference type="NCBI Taxonomy" id="559515"/>
    <lineage>
        <taxon>Eukaryota</taxon>
        <taxon>Sar</taxon>
        <taxon>Stramenopiles</taxon>
        <taxon>Oomycota</taxon>
        <taxon>Peronosporomycetes</taxon>
        <taxon>Peronosporales</taxon>
        <taxon>Peronosporaceae</taxon>
        <taxon>Hyaloperonospora</taxon>
    </lineage>
</organism>
<dbReference type="VEuPathDB" id="FungiDB:HpaG802643"/>
<sequence>MRVAAQARRARELALKKEAMQVEEEQRAREARLNEETIRFKQEHENAGRAWQHARYNAAEAEDHVREAEERGYATAASEAAAREASMRDAASQEAANRAVEKARMQQTSANAPTGGAHVGGLTRVPLAKDSKLDIRVFTGKELHKGWVAGSSTGDARSKKSLGGSKRRAATRGLRSSI</sequence>
<dbReference type="AlphaFoldDB" id="M4B8N6"/>
<dbReference type="HOGENOM" id="CLU_1513359_0_0_1"/>
<feature type="compositionally biased region" description="Basic and acidic residues" evidence="1">
    <location>
        <begin position="61"/>
        <end position="72"/>
    </location>
</feature>
<accession>M4B8N6</accession>
<dbReference type="Proteomes" id="UP000011713">
    <property type="component" value="Unassembled WGS sequence"/>
</dbReference>
<protein>
    <submittedName>
        <fullName evidence="2">Uncharacterized protein</fullName>
    </submittedName>
</protein>
<feature type="region of interest" description="Disordered" evidence="1">
    <location>
        <begin position="61"/>
        <end position="118"/>
    </location>
</feature>
<evidence type="ECO:0000313" key="3">
    <source>
        <dbReference type="Proteomes" id="UP000011713"/>
    </source>
</evidence>
<name>M4B8N6_HYAAE</name>
<dbReference type="InParanoid" id="M4B8N6"/>
<keyword evidence="3" id="KW-1185">Reference proteome</keyword>
<dbReference type="EnsemblProtists" id="HpaT802643">
    <property type="protein sequence ID" value="HpaP802643"/>
    <property type="gene ID" value="HpaG802643"/>
</dbReference>
<evidence type="ECO:0000313" key="2">
    <source>
        <dbReference type="EnsemblProtists" id="HpaP802643"/>
    </source>
</evidence>
<feature type="region of interest" description="Disordered" evidence="1">
    <location>
        <begin position="146"/>
        <end position="178"/>
    </location>
</feature>